<reference evidence="1 2" key="1">
    <citation type="journal article" date="2024" name="BMC Genomics">
        <title>De novo assembly and annotation of Popillia japonica's genome with initial clues to its potential as an invasive pest.</title>
        <authorList>
            <person name="Cucini C."/>
            <person name="Boschi S."/>
            <person name="Funari R."/>
            <person name="Cardaioli E."/>
            <person name="Iannotti N."/>
            <person name="Marturano G."/>
            <person name="Paoli F."/>
            <person name="Bruttini M."/>
            <person name="Carapelli A."/>
            <person name="Frati F."/>
            <person name="Nardi F."/>
        </authorList>
    </citation>
    <scope>NUCLEOTIDE SEQUENCE [LARGE SCALE GENOMIC DNA]</scope>
    <source>
        <strain evidence="1">DMR45628</strain>
    </source>
</reference>
<name>A0AAW1MHN7_POPJA</name>
<protein>
    <recommendedName>
        <fullName evidence="3">HTH CENPB-type domain-containing protein</fullName>
    </recommendedName>
</protein>
<gene>
    <name evidence="1" type="ORF">QE152_g6706</name>
</gene>
<evidence type="ECO:0000313" key="2">
    <source>
        <dbReference type="Proteomes" id="UP001458880"/>
    </source>
</evidence>
<dbReference type="EMBL" id="JASPKY010000046">
    <property type="protein sequence ID" value="KAK9745728.1"/>
    <property type="molecule type" value="Genomic_DNA"/>
</dbReference>
<dbReference type="AlphaFoldDB" id="A0AAW1MHN7"/>
<accession>A0AAW1MHN7</accession>
<dbReference type="Proteomes" id="UP001458880">
    <property type="component" value="Unassembled WGS sequence"/>
</dbReference>
<proteinExistence type="predicted"/>
<sequence>MSVQKKLKAIIVLEKLLSVIDVEVDVVYLEQFATISGSTLINSKAMEPAQVDKVRNERKEIVSIRRICFIDAVQCNFSEMAFSFSYYPSRPILQAKAMVLAKQFPDESETFTESCGWLDRLNRVKVMHSKPLASREQAVAPGYKKTKERVNIVAFSNASETQKLPLVSIGKSAKPKATSTSNLKPCQCITRIKRALG</sequence>
<keyword evidence="2" id="KW-1185">Reference proteome</keyword>
<comment type="caution">
    <text evidence="1">The sequence shown here is derived from an EMBL/GenBank/DDBJ whole genome shotgun (WGS) entry which is preliminary data.</text>
</comment>
<evidence type="ECO:0008006" key="3">
    <source>
        <dbReference type="Google" id="ProtNLM"/>
    </source>
</evidence>
<organism evidence="1 2">
    <name type="scientific">Popillia japonica</name>
    <name type="common">Japanese beetle</name>
    <dbReference type="NCBI Taxonomy" id="7064"/>
    <lineage>
        <taxon>Eukaryota</taxon>
        <taxon>Metazoa</taxon>
        <taxon>Ecdysozoa</taxon>
        <taxon>Arthropoda</taxon>
        <taxon>Hexapoda</taxon>
        <taxon>Insecta</taxon>
        <taxon>Pterygota</taxon>
        <taxon>Neoptera</taxon>
        <taxon>Endopterygota</taxon>
        <taxon>Coleoptera</taxon>
        <taxon>Polyphaga</taxon>
        <taxon>Scarabaeiformia</taxon>
        <taxon>Scarabaeidae</taxon>
        <taxon>Rutelinae</taxon>
        <taxon>Popillia</taxon>
    </lineage>
</organism>
<evidence type="ECO:0000313" key="1">
    <source>
        <dbReference type="EMBL" id="KAK9745728.1"/>
    </source>
</evidence>